<reference evidence="1 2" key="1">
    <citation type="submission" date="2015-04" db="EMBL/GenBank/DDBJ databases">
        <title>Taxonomic description and genome sequence of Bacillus campisalis sp. nov., a novel member of the genus Bacillus isolated from solar saltern.</title>
        <authorList>
            <person name="Mathan Kumar R."/>
            <person name="Kaur G."/>
            <person name="Kumar A."/>
            <person name="Singh N.K."/>
            <person name="Kaur N."/>
            <person name="Kumar N."/>
            <person name="Mayilraj S."/>
        </authorList>
    </citation>
    <scope>NUCLEOTIDE SEQUENCE [LARGE SCALE GENOMIC DNA]</scope>
    <source>
        <strain evidence="1 2">SA2-6</strain>
    </source>
</reference>
<gene>
    <name evidence="1" type="ORF">WQ57_12070</name>
</gene>
<dbReference type="Proteomes" id="UP000034166">
    <property type="component" value="Unassembled WGS sequence"/>
</dbReference>
<comment type="caution">
    <text evidence="1">The sequence shown here is derived from an EMBL/GenBank/DDBJ whole genome shotgun (WGS) entry which is preliminary data.</text>
</comment>
<evidence type="ECO:0000313" key="2">
    <source>
        <dbReference type="Proteomes" id="UP000034166"/>
    </source>
</evidence>
<dbReference type="PATRIC" id="fig|1408103.3.peg.2712"/>
<sequence>MREKNHVRNVNNRNEMEAVGDYYLNNKTLGKGEMKMEAAMKMRIADIGDEIVSNKGIKGKVEMVKENSVIIEILENLSDREYVNNRTVVSHKNYVII</sequence>
<organism evidence="1 2">
    <name type="scientific">Mesobacillus campisalis</name>
    <dbReference type="NCBI Taxonomy" id="1408103"/>
    <lineage>
        <taxon>Bacteria</taxon>
        <taxon>Bacillati</taxon>
        <taxon>Bacillota</taxon>
        <taxon>Bacilli</taxon>
        <taxon>Bacillales</taxon>
        <taxon>Bacillaceae</taxon>
        <taxon>Mesobacillus</taxon>
    </lineage>
</organism>
<dbReference type="Pfam" id="PF09953">
    <property type="entry name" value="DUF2187"/>
    <property type="match status" value="1"/>
</dbReference>
<name>A0A0M2STK3_9BACI</name>
<accession>A0A0M2STK3</accession>
<keyword evidence="2" id="KW-1185">Reference proteome</keyword>
<dbReference type="InterPro" id="IPR018690">
    <property type="entry name" value="DUF2187"/>
</dbReference>
<protein>
    <recommendedName>
        <fullName evidence="3">DUF2187 domain-containing protein</fullName>
    </recommendedName>
</protein>
<evidence type="ECO:0008006" key="3">
    <source>
        <dbReference type="Google" id="ProtNLM"/>
    </source>
</evidence>
<evidence type="ECO:0000313" key="1">
    <source>
        <dbReference type="EMBL" id="KKK37904.1"/>
    </source>
</evidence>
<dbReference type="AlphaFoldDB" id="A0A0M2STK3"/>
<dbReference type="EMBL" id="LAYY01000011">
    <property type="protein sequence ID" value="KKK37904.1"/>
    <property type="molecule type" value="Genomic_DNA"/>
</dbReference>
<proteinExistence type="predicted"/>